<feature type="region of interest" description="Disordered" evidence="1">
    <location>
        <begin position="78"/>
        <end position="100"/>
    </location>
</feature>
<evidence type="ECO:0000313" key="3">
    <source>
        <dbReference type="Proteomes" id="UP000824890"/>
    </source>
</evidence>
<accession>A0ABQ7YML5</accession>
<sequence length="143" mass="16217">MVIPHQSHRIRINSELVDVWVCVQDTLTLLIKAVETHRPCISDLLHNLLNQQSLQTQTHASSSNDQVTEMAAAETRQAEYLAEEVATSTEASPPPSPIYKDFQKWVRNKSDLPPVKFHKDGLMERKLQQLVYITNGSITIQTN</sequence>
<keyword evidence="3" id="KW-1185">Reference proteome</keyword>
<proteinExistence type="predicted"/>
<reference evidence="2 3" key="1">
    <citation type="submission" date="2021-05" db="EMBL/GenBank/DDBJ databases">
        <title>Genome Assembly of Synthetic Allotetraploid Brassica napus Reveals Homoeologous Exchanges between Subgenomes.</title>
        <authorList>
            <person name="Davis J.T."/>
        </authorList>
    </citation>
    <scope>NUCLEOTIDE SEQUENCE [LARGE SCALE GENOMIC DNA]</scope>
    <source>
        <strain evidence="3">cv. Da-Ae</strain>
        <tissue evidence="2">Seedling</tissue>
    </source>
</reference>
<organism evidence="2 3">
    <name type="scientific">Brassica napus</name>
    <name type="common">Rape</name>
    <dbReference type="NCBI Taxonomy" id="3708"/>
    <lineage>
        <taxon>Eukaryota</taxon>
        <taxon>Viridiplantae</taxon>
        <taxon>Streptophyta</taxon>
        <taxon>Embryophyta</taxon>
        <taxon>Tracheophyta</taxon>
        <taxon>Spermatophyta</taxon>
        <taxon>Magnoliopsida</taxon>
        <taxon>eudicotyledons</taxon>
        <taxon>Gunneridae</taxon>
        <taxon>Pentapetalae</taxon>
        <taxon>rosids</taxon>
        <taxon>malvids</taxon>
        <taxon>Brassicales</taxon>
        <taxon>Brassicaceae</taxon>
        <taxon>Brassiceae</taxon>
        <taxon>Brassica</taxon>
    </lineage>
</organism>
<name>A0ABQ7YML5_BRANA</name>
<evidence type="ECO:0000256" key="1">
    <source>
        <dbReference type="SAM" id="MobiDB-lite"/>
    </source>
</evidence>
<comment type="caution">
    <text evidence="2">The sequence shown here is derived from an EMBL/GenBank/DDBJ whole genome shotgun (WGS) entry which is preliminary data.</text>
</comment>
<dbReference type="EMBL" id="JAGKQM010000017">
    <property type="protein sequence ID" value="KAH0869363.1"/>
    <property type="molecule type" value="Genomic_DNA"/>
</dbReference>
<evidence type="ECO:0000313" key="2">
    <source>
        <dbReference type="EMBL" id="KAH0869363.1"/>
    </source>
</evidence>
<gene>
    <name evidence="2" type="ORF">HID58_076385</name>
</gene>
<dbReference type="Proteomes" id="UP000824890">
    <property type="component" value="Unassembled WGS sequence"/>
</dbReference>
<protein>
    <submittedName>
        <fullName evidence="2">Uncharacterized protein</fullName>
    </submittedName>
</protein>